<dbReference type="PROSITE" id="PS50199">
    <property type="entry name" value="ZF_RANBP2_2"/>
    <property type="match status" value="1"/>
</dbReference>
<feature type="compositionally biased region" description="Basic and acidic residues" evidence="5">
    <location>
        <begin position="294"/>
        <end position="312"/>
    </location>
</feature>
<feature type="region of interest" description="Disordered" evidence="5">
    <location>
        <begin position="1118"/>
        <end position="1147"/>
    </location>
</feature>
<accession>A0ABN9V4S6</accession>
<feature type="non-terminal residue" evidence="7">
    <location>
        <position position="1189"/>
    </location>
</feature>
<dbReference type="PROSITE" id="PS01358">
    <property type="entry name" value="ZF_RANBP2_1"/>
    <property type="match status" value="1"/>
</dbReference>
<gene>
    <name evidence="7" type="ORF">PCOR1329_LOCUS54461</name>
</gene>
<name>A0ABN9V4S6_9DINO</name>
<organism evidence="7 8">
    <name type="scientific">Prorocentrum cordatum</name>
    <dbReference type="NCBI Taxonomy" id="2364126"/>
    <lineage>
        <taxon>Eukaryota</taxon>
        <taxon>Sar</taxon>
        <taxon>Alveolata</taxon>
        <taxon>Dinophyceae</taxon>
        <taxon>Prorocentrales</taxon>
        <taxon>Prorocentraceae</taxon>
        <taxon>Prorocentrum</taxon>
    </lineage>
</organism>
<dbReference type="EMBL" id="CAUYUJ010016655">
    <property type="protein sequence ID" value="CAK0867540.1"/>
    <property type="molecule type" value="Genomic_DNA"/>
</dbReference>
<evidence type="ECO:0000313" key="8">
    <source>
        <dbReference type="Proteomes" id="UP001189429"/>
    </source>
</evidence>
<sequence length="1189" mass="129019">MALAYSGPETSNIGFLGYPMSSDCPAKVSCGGSEHLGASPAGGRLEPLRGLGAGRLEKGAAKQQYSDFSGSLFRDGDVMFTVKLLSLGRAADGGGVARAIARAARGARNREGLLSNLWGEARLAVRDIGPTTSRAEGGVEQLLVQLPERFPESRSRRPSHMQARRWRPAMGVRKAAGIFRGAIHGYRARPNPNGFTSLGRVMRAAEGQRYVVIDLAGADGFAPVGDPDEVAVVKGAGRTESWRDGEKHHQGPWDCPKCSTHNVAGAFYCSQCKNPSEEMQAMMEEEKRLRAADEGRGGGLYDRQDPNDKNQWDSDGEEFDEFGRRKKRRNRGPTNKNKKTHFNPCTSPQLPEAHWRGGHLHSTSASGQAQKRRGMVRYVVVAQLAGEGIAAIVKPRGVRPAAEVLAKPPLGTLTSFRLWLETVGLVEAVPAKAHSLPDHIRAQGYTVASWLPIGDQELFQFPSLIDACAHSPRLRFKVYLQWAVAVADHAALVIDTALPVFTRARRQQQVWRCSDERGFMNFFAARCPKSFRDHSELLAKIRVAMGAYQDTTSRKQRRADREPFAIKALRRRVREAPDAASRGARQRELWHTLRRHRAQRKLAHQRLRVSSGGVVASSKALSVVEALRLGPVASPRVEVDPAVCREEAAVAARAFVDAEWPAVAPSMDQWADAVSNMKSKAVFDGYGVAVLAFQLAFRARPRPIARVLTDLLNSSPLLATVQIQGVLKSKTTGAPTLSDLRALLPQPVILQPLHLLLIDMAGPLVESIADDFGVSDRALGNSKGRQCLDVVFPLQLGTEAAADPSTEHTVIAYDIKAYCDNVEPLRVATCLTSWGADVAAGAALAMLHLCPDVCLAIMGRVGGQADESAKQLGEWEVRTDCLDALGFTIHVDGSHRAMLDAAAAKAWKSFWRQRMRSAGRFPVRLAMRNMARAVWAGLRHRLSPIAPAPTLRKRLDSAQRKMVGMLHGPIRAPPGHKGISKLISEHGGPWGEQWQALARALAAADGLATARFIALTENFLRGRRVPPETAARPTFAGDVGIPLGRAALARLPLARLSGCESGWAGLRTPGLASSAMALAHLIGLQGGDHASCAGDYCHPLHCAGRQWPVHLALSGARSSFEDTQPGGEDLGKYAGENSASLHGTTSNGQACKCVSGNLDPPRTQRELRDLFNRDEDISRQVAHQKYLED</sequence>
<feature type="compositionally biased region" description="Polar residues" evidence="5">
    <location>
        <begin position="1137"/>
        <end position="1147"/>
    </location>
</feature>
<keyword evidence="2 4" id="KW-0863">Zinc-finger</keyword>
<keyword evidence="8" id="KW-1185">Reference proteome</keyword>
<dbReference type="InterPro" id="IPR001876">
    <property type="entry name" value="Znf_RanBP2"/>
</dbReference>
<feature type="domain" description="RanBP2-type" evidence="6">
    <location>
        <begin position="249"/>
        <end position="278"/>
    </location>
</feature>
<evidence type="ECO:0000313" key="7">
    <source>
        <dbReference type="EMBL" id="CAK0867540.1"/>
    </source>
</evidence>
<evidence type="ECO:0000256" key="4">
    <source>
        <dbReference type="PROSITE-ProRule" id="PRU00322"/>
    </source>
</evidence>
<feature type="region of interest" description="Disordered" evidence="5">
    <location>
        <begin position="294"/>
        <end position="348"/>
    </location>
</feature>
<dbReference type="SMART" id="SM00547">
    <property type="entry name" value="ZnF_RBZ"/>
    <property type="match status" value="1"/>
</dbReference>
<dbReference type="Proteomes" id="UP001189429">
    <property type="component" value="Unassembled WGS sequence"/>
</dbReference>
<evidence type="ECO:0000256" key="2">
    <source>
        <dbReference type="ARBA" id="ARBA00022771"/>
    </source>
</evidence>
<evidence type="ECO:0000256" key="5">
    <source>
        <dbReference type="SAM" id="MobiDB-lite"/>
    </source>
</evidence>
<feature type="compositionally biased region" description="Basic residues" evidence="5">
    <location>
        <begin position="324"/>
        <end position="341"/>
    </location>
</feature>
<proteinExistence type="predicted"/>
<reference evidence="7" key="1">
    <citation type="submission" date="2023-10" db="EMBL/GenBank/DDBJ databases">
        <authorList>
            <person name="Chen Y."/>
            <person name="Shah S."/>
            <person name="Dougan E. K."/>
            <person name="Thang M."/>
            <person name="Chan C."/>
        </authorList>
    </citation>
    <scope>NUCLEOTIDE SEQUENCE [LARGE SCALE GENOMIC DNA]</scope>
</reference>
<evidence type="ECO:0000256" key="3">
    <source>
        <dbReference type="ARBA" id="ARBA00022833"/>
    </source>
</evidence>
<keyword evidence="1" id="KW-0479">Metal-binding</keyword>
<protein>
    <recommendedName>
        <fullName evidence="6">RanBP2-type domain-containing protein</fullName>
    </recommendedName>
</protein>
<evidence type="ECO:0000259" key="6">
    <source>
        <dbReference type="PROSITE" id="PS50199"/>
    </source>
</evidence>
<comment type="caution">
    <text evidence="7">The sequence shown here is derived from an EMBL/GenBank/DDBJ whole genome shotgun (WGS) entry which is preliminary data.</text>
</comment>
<evidence type="ECO:0000256" key="1">
    <source>
        <dbReference type="ARBA" id="ARBA00022723"/>
    </source>
</evidence>
<keyword evidence="3" id="KW-0862">Zinc</keyword>